<evidence type="ECO:0000313" key="2">
    <source>
        <dbReference type="EMBL" id="KAF8672428.1"/>
    </source>
</evidence>
<proteinExistence type="predicted"/>
<reference evidence="2" key="1">
    <citation type="submission" date="2020-07" db="EMBL/GenBank/DDBJ databases">
        <title>Genome sequence and genetic diversity analysis of an under-domesticated orphan crop, white fonio (Digitaria exilis).</title>
        <authorList>
            <person name="Bennetzen J.L."/>
            <person name="Chen S."/>
            <person name="Ma X."/>
            <person name="Wang X."/>
            <person name="Yssel A.E.J."/>
            <person name="Chaluvadi S.R."/>
            <person name="Johnson M."/>
            <person name="Gangashetty P."/>
            <person name="Hamidou F."/>
            <person name="Sanogo M.D."/>
            <person name="Zwaenepoel A."/>
            <person name="Wallace J."/>
            <person name="Van De Peer Y."/>
            <person name="Van Deynze A."/>
        </authorList>
    </citation>
    <scope>NUCLEOTIDE SEQUENCE</scope>
    <source>
        <tissue evidence="2">Leaves</tissue>
    </source>
</reference>
<organism evidence="2 3">
    <name type="scientific">Digitaria exilis</name>
    <dbReference type="NCBI Taxonomy" id="1010633"/>
    <lineage>
        <taxon>Eukaryota</taxon>
        <taxon>Viridiplantae</taxon>
        <taxon>Streptophyta</taxon>
        <taxon>Embryophyta</taxon>
        <taxon>Tracheophyta</taxon>
        <taxon>Spermatophyta</taxon>
        <taxon>Magnoliopsida</taxon>
        <taxon>Liliopsida</taxon>
        <taxon>Poales</taxon>
        <taxon>Poaceae</taxon>
        <taxon>PACMAD clade</taxon>
        <taxon>Panicoideae</taxon>
        <taxon>Panicodae</taxon>
        <taxon>Paniceae</taxon>
        <taxon>Anthephorinae</taxon>
        <taxon>Digitaria</taxon>
    </lineage>
</organism>
<dbReference type="EMBL" id="JACEFO010002221">
    <property type="protein sequence ID" value="KAF8672428.1"/>
    <property type="molecule type" value="Genomic_DNA"/>
</dbReference>
<sequence>MATQHDNSSMVDQHHYNATHS</sequence>
<comment type="caution">
    <text evidence="2">The sequence shown here is derived from an EMBL/GenBank/DDBJ whole genome shotgun (WGS) entry which is preliminary data.</text>
</comment>
<name>A0A835AZL5_9POAL</name>
<dbReference type="AlphaFoldDB" id="A0A835AZL5"/>
<keyword evidence="3" id="KW-1185">Reference proteome</keyword>
<feature type="region of interest" description="Disordered" evidence="1">
    <location>
        <begin position="1"/>
        <end position="21"/>
    </location>
</feature>
<dbReference type="Proteomes" id="UP000636709">
    <property type="component" value="Unassembled WGS sequence"/>
</dbReference>
<protein>
    <submittedName>
        <fullName evidence="2">Uncharacterized protein</fullName>
    </submittedName>
</protein>
<gene>
    <name evidence="2" type="ORF">HU200_049639</name>
</gene>
<evidence type="ECO:0000313" key="3">
    <source>
        <dbReference type="Proteomes" id="UP000636709"/>
    </source>
</evidence>
<evidence type="ECO:0000256" key="1">
    <source>
        <dbReference type="SAM" id="MobiDB-lite"/>
    </source>
</evidence>
<accession>A0A835AZL5</accession>